<evidence type="ECO:0000313" key="2">
    <source>
        <dbReference type="EMBL" id="KAL2738814.1"/>
    </source>
</evidence>
<feature type="compositionally biased region" description="Acidic residues" evidence="1">
    <location>
        <begin position="46"/>
        <end position="57"/>
    </location>
</feature>
<feature type="compositionally biased region" description="Gly residues" evidence="1">
    <location>
        <begin position="60"/>
        <end position="73"/>
    </location>
</feature>
<proteinExistence type="predicted"/>
<dbReference type="EMBL" id="JAUDFV010000025">
    <property type="protein sequence ID" value="KAL2738814.1"/>
    <property type="molecule type" value="Genomic_DNA"/>
</dbReference>
<dbReference type="AlphaFoldDB" id="A0ABD2C1D5"/>
<dbReference type="Proteomes" id="UP001607302">
    <property type="component" value="Unassembled WGS sequence"/>
</dbReference>
<comment type="caution">
    <text evidence="2">The sequence shown here is derived from an EMBL/GenBank/DDBJ whole genome shotgun (WGS) entry which is preliminary data.</text>
</comment>
<reference evidence="2 3" key="1">
    <citation type="journal article" date="2024" name="Ann. Entomol. Soc. Am.">
        <title>Genomic analyses of the southern and eastern yellowjacket wasps (Hymenoptera: Vespidae) reveal evolutionary signatures of social life.</title>
        <authorList>
            <person name="Catto M.A."/>
            <person name="Caine P.B."/>
            <person name="Orr S.E."/>
            <person name="Hunt B.G."/>
            <person name="Goodisman M.A.D."/>
        </authorList>
    </citation>
    <scope>NUCLEOTIDE SEQUENCE [LARGE SCALE GENOMIC DNA]</scope>
    <source>
        <strain evidence="2">233</strain>
        <tissue evidence="2">Head and thorax</tissue>
    </source>
</reference>
<keyword evidence="3" id="KW-1185">Reference proteome</keyword>
<gene>
    <name evidence="2" type="ORF">V1478_001380</name>
</gene>
<name>A0ABD2C1D5_VESSQ</name>
<sequence>MLFLIESFLPFSQRCVAFTIVRASRACKRISSFLAEGTRICVERHEDDEEDEDEDEEGKGGGGDGGGGAGGGGGRRDGRRGNLLVGIGRWKLSTSVDGGSAARTAMNSSCHGKWIGDSRLLIDCDDPSCGETTTTRLRVSRRLRRSLETRDDLNEDYDDMEDDFRRTKPVGERFRRWRRSRRRKRSRRRRNDVFVKS</sequence>
<feature type="region of interest" description="Disordered" evidence="1">
    <location>
        <begin position="44"/>
        <end position="78"/>
    </location>
</feature>
<accession>A0ABD2C1D5</accession>
<evidence type="ECO:0000256" key="1">
    <source>
        <dbReference type="SAM" id="MobiDB-lite"/>
    </source>
</evidence>
<protein>
    <submittedName>
        <fullName evidence="2">Somatomedin-B and thrombospondin type-1 domain-containing protein</fullName>
    </submittedName>
</protein>
<organism evidence="2 3">
    <name type="scientific">Vespula squamosa</name>
    <name type="common">Southern yellow jacket</name>
    <name type="synonym">Wasp</name>
    <dbReference type="NCBI Taxonomy" id="30214"/>
    <lineage>
        <taxon>Eukaryota</taxon>
        <taxon>Metazoa</taxon>
        <taxon>Ecdysozoa</taxon>
        <taxon>Arthropoda</taxon>
        <taxon>Hexapoda</taxon>
        <taxon>Insecta</taxon>
        <taxon>Pterygota</taxon>
        <taxon>Neoptera</taxon>
        <taxon>Endopterygota</taxon>
        <taxon>Hymenoptera</taxon>
        <taxon>Apocrita</taxon>
        <taxon>Aculeata</taxon>
        <taxon>Vespoidea</taxon>
        <taxon>Vespidae</taxon>
        <taxon>Vespinae</taxon>
        <taxon>Vespula</taxon>
    </lineage>
</organism>
<evidence type="ECO:0000313" key="3">
    <source>
        <dbReference type="Proteomes" id="UP001607302"/>
    </source>
</evidence>